<proteinExistence type="inferred from homology"/>
<dbReference type="InterPro" id="IPR000242">
    <property type="entry name" value="PTP_cat"/>
</dbReference>
<accession>A0A673H563</accession>
<dbReference type="PROSITE" id="PS50057">
    <property type="entry name" value="FERM_3"/>
    <property type="match status" value="1"/>
</dbReference>
<dbReference type="InterPro" id="IPR041783">
    <property type="entry name" value="PTPN3/4_FERM_C"/>
</dbReference>
<dbReference type="InterPro" id="IPR019749">
    <property type="entry name" value="Band_41_domain"/>
</dbReference>
<dbReference type="Gene3D" id="1.20.80.10">
    <property type="match status" value="1"/>
</dbReference>
<dbReference type="GO" id="GO:0005856">
    <property type="term" value="C:cytoskeleton"/>
    <property type="evidence" value="ECO:0007669"/>
    <property type="project" value="UniProtKB-SubCell"/>
</dbReference>
<dbReference type="PIRSF" id="PIRSF000927">
    <property type="entry name" value="Tyr-Ptase_nr3"/>
    <property type="match status" value="1"/>
</dbReference>
<dbReference type="InterPro" id="IPR036034">
    <property type="entry name" value="PDZ_sf"/>
</dbReference>
<evidence type="ECO:0000256" key="1">
    <source>
        <dbReference type="ARBA" id="ARBA00004245"/>
    </source>
</evidence>
<evidence type="ECO:0000256" key="7">
    <source>
        <dbReference type="PIRNR" id="PIRNR000927"/>
    </source>
</evidence>
<dbReference type="Gene3D" id="2.30.42.10">
    <property type="match status" value="1"/>
</dbReference>
<dbReference type="EC" id="3.1.3.48" evidence="7"/>
<evidence type="ECO:0000256" key="2">
    <source>
        <dbReference type="ARBA" id="ARBA00009649"/>
    </source>
</evidence>
<comment type="catalytic activity">
    <reaction evidence="7">
        <text>O-phospho-L-tyrosyl-[protein] + H2O = L-tyrosyl-[protein] + phosphate</text>
        <dbReference type="Rhea" id="RHEA:10684"/>
        <dbReference type="Rhea" id="RHEA-COMP:10136"/>
        <dbReference type="Rhea" id="RHEA-COMP:20101"/>
        <dbReference type="ChEBI" id="CHEBI:15377"/>
        <dbReference type="ChEBI" id="CHEBI:43474"/>
        <dbReference type="ChEBI" id="CHEBI:46858"/>
        <dbReference type="ChEBI" id="CHEBI:61978"/>
        <dbReference type="EC" id="3.1.3.48"/>
    </reaction>
</comment>
<keyword evidence="6 7" id="KW-0206">Cytoskeleton</keyword>
<feature type="domain" description="PDZ" evidence="14">
    <location>
        <begin position="500"/>
        <end position="572"/>
    </location>
</feature>
<evidence type="ECO:0000313" key="16">
    <source>
        <dbReference type="Proteomes" id="UP000472270"/>
    </source>
</evidence>
<dbReference type="PANTHER" id="PTHR45706">
    <property type="entry name" value="TYROSINE-PROTEIN PHOSPHATASE"/>
    <property type="match status" value="1"/>
</dbReference>
<feature type="binding site" evidence="9">
    <location>
        <begin position="835"/>
        <end position="841"/>
    </location>
    <ligand>
        <name>substrate</name>
    </ligand>
</feature>
<feature type="binding site" evidence="9">
    <location>
        <position position="879"/>
    </location>
    <ligand>
        <name>substrate</name>
    </ligand>
</feature>
<keyword evidence="16" id="KW-1185">Reference proteome</keyword>
<dbReference type="Pfam" id="PF00102">
    <property type="entry name" value="Y_phosphatase"/>
    <property type="match status" value="1"/>
</dbReference>
<dbReference type="CDD" id="cd06706">
    <property type="entry name" value="PDZ_PTPN3-4-like"/>
    <property type="match status" value="1"/>
</dbReference>
<dbReference type="InterPro" id="IPR029021">
    <property type="entry name" value="Prot-tyrosine_phosphatase-like"/>
</dbReference>
<dbReference type="InterPro" id="IPR018980">
    <property type="entry name" value="FERM_PH-like_C"/>
</dbReference>
<dbReference type="Gene3D" id="2.30.29.30">
    <property type="entry name" value="Pleckstrin-homology domain (PH domain)/Phosphotyrosine-binding domain (PTB)"/>
    <property type="match status" value="1"/>
</dbReference>
<dbReference type="SMART" id="SM00404">
    <property type="entry name" value="PTPc_motif"/>
    <property type="match status" value="1"/>
</dbReference>
<dbReference type="PANTHER" id="PTHR45706:SF7">
    <property type="entry name" value="TYROSINE-PROTEIN PHOSPHATASE NON-RECEPTOR TYPE 4"/>
    <property type="match status" value="1"/>
</dbReference>
<dbReference type="InterPro" id="IPR011993">
    <property type="entry name" value="PH-like_dom_sf"/>
</dbReference>
<evidence type="ECO:0000256" key="5">
    <source>
        <dbReference type="ARBA" id="ARBA00022912"/>
    </source>
</evidence>
<dbReference type="SUPFAM" id="SSF47031">
    <property type="entry name" value="Second domain of FERM"/>
    <property type="match status" value="1"/>
</dbReference>
<dbReference type="SUPFAM" id="SSF50729">
    <property type="entry name" value="PH domain-like"/>
    <property type="match status" value="1"/>
</dbReference>
<evidence type="ECO:0000256" key="8">
    <source>
        <dbReference type="PIRSR" id="PIRSR000927-1"/>
    </source>
</evidence>
<dbReference type="InterPro" id="IPR000299">
    <property type="entry name" value="FERM_domain"/>
</dbReference>
<dbReference type="PROSITE" id="PS50055">
    <property type="entry name" value="TYR_PHOSPHATASE_PTP"/>
    <property type="match status" value="1"/>
</dbReference>
<dbReference type="SUPFAM" id="SSF54236">
    <property type="entry name" value="Ubiquitin-like"/>
    <property type="match status" value="1"/>
</dbReference>
<dbReference type="Gene3D" id="3.90.190.10">
    <property type="entry name" value="Protein tyrosine phosphatase superfamily"/>
    <property type="match status" value="1"/>
</dbReference>
<dbReference type="SMART" id="SM01196">
    <property type="entry name" value="FERM_C"/>
    <property type="match status" value="1"/>
</dbReference>
<keyword evidence="3 7" id="KW-0963">Cytoplasm</keyword>
<protein>
    <recommendedName>
        <fullName evidence="7">Tyrosine-protein phosphatase</fullName>
        <ecNumber evidence="7">3.1.3.48</ecNumber>
    </recommendedName>
</protein>
<dbReference type="PRINTS" id="PR00700">
    <property type="entry name" value="PRTYPHPHTASE"/>
</dbReference>
<feature type="active site" description="Phosphocysteine intermediate" evidence="8">
    <location>
        <position position="835"/>
    </location>
</feature>
<dbReference type="FunFam" id="2.30.29.30:FF:000002">
    <property type="entry name" value="Band 4.1-like protein 5 isoform 1"/>
    <property type="match status" value="1"/>
</dbReference>
<dbReference type="Ensembl" id="ENSSRHT00000021850.1">
    <property type="protein sequence ID" value="ENSSRHP00000021187.1"/>
    <property type="gene ID" value="ENSSRHG00000010690.1"/>
</dbReference>
<dbReference type="InterPro" id="IPR016130">
    <property type="entry name" value="Tyr_Pase_AS"/>
</dbReference>
<dbReference type="FunFam" id="2.30.42.10:FF:000045">
    <property type="entry name" value="Tyrosine-protein phosphatase non-receptor type"/>
    <property type="match status" value="1"/>
</dbReference>
<evidence type="ECO:0000256" key="9">
    <source>
        <dbReference type="PIRSR" id="PIRSR000927-2"/>
    </source>
</evidence>
<feature type="region of interest" description="Disordered" evidence="10">
    <location>
        <begin position="363"/>
        <end position="397"/>
    </location>
</feature>
<dbReference type="InterPro" id="IPR014352">
    <property type="entry name" value="FERM/acyl-CoA-bd_prot_sf"/>
</dbReference>
<evidence type="ECO:0000256" key="10">
    <source>
        <dbReference type="SAM" id="MobiDB-lite"/>
    </source>
</evidence>
<evidence type="ECO:0000256" key="4">
    <source>
        <dbReference type="ARBA" id="ARBA00022801"/>
    </source>
</evidence>
<dbReference type="PROSITE" id="PS50106">
    <property type="entry name" value="PDZ"/>
    <property type="match status" value="1"/>
</dbReference>
<dbReference type="InterPro" id="IPR003595">
    <property type="entry name" value="Tyr_Pase_cat"/>
</dbReference>
<evidence type="ECO:0000259" key="11">
    <source>
        <dbReference type="PROSITE" id="PS50055"/>
    </source>
</evidence>
<dbReference type="Pfam" id="PF08736">
    <property type="entry name" value="FA"/>
    <property type="match status" value="1"/>
</dbReference>
<dbReference type="InterPro" id="IPR029071">
    <property type="entry name" value="Ubiquitin-like_domsf"/>
</dbReference>
<dbReference type="Pfam" id="PF09379">
    <property type="entry name" value="FERM_N"/>
    <property type="match status" value="1"/>
</dbReference>
<reference evidence="15" key="1">
    <citation type="submission" date="2025-08" db="UniProtKB">
        <authorList>
            <consortium name="Ensembl"/>
        </authorList>
    </citation>
    <scope>IDENTIFICATION</scope>
</reference>
<dbReference type="PROSITE" id="PS00383">
    <property type="entry name" value="TYR_PHOSPHATASE_1"/>
    <property type="match status" value="1"/>
</dbReference>
<evidence type="ECO:0000256" key="6">
    <source>
        <dbReference type="ARBA" id="ARBA00023212"/>
    </source>
</evidence>
<evidence type="ECO:0000259" key="14">
    <source>
        <dbReference type="PROSITE" id="PS50106"/>
    </source>
</evidence>
<dbReference type="CDD" id="cd13189">
    <property type="entry name" value="FERM_C_PTPN4_PTPN3_like"/>
    <property type="match status" value="1"/>
</dbReference>
<dbReference type="Pfam" id="PF09380">
    <property type="entry name" value="FERM_C"/>
    <property type="match status" value="1"/>
</dbReference>
<dbReference type="SMART" id="SM01195">
    <property type="entry name" value="FA"/>
    <property type="match status" value="1"/>
</dbReference>
<evidence type="ECO:0000259" key="12">
    <source>
        <dbReference type="PROSITE" id="PS50056"/>
    </source>
</evidence>
<dbReference type="InterPro" id="IPR012151">
    <property type="entry name" value="Tyr_Pase_non-rcpt_typ-3/4"/>
</dbReference>
<dbReference type="CDD" id="cd14473">
    <property type="entry name" value="FERM_B-lobe"/>
    <property type="match status" value="1"/>
</dbReference>
<comment type="similarity">
    <text evidence="2 7">Belongs to the protein-tyrosine phosphatase family. Non-receptor class subfamily.</text>
</comment>
<dbReference type="SMART" id="SM00295">
    <property type="entry name" value="B41"/>
    <property type="match status" value="1"/>
</dbReference>
<dbReference type="InterPro" id="IPR019748">
    <property type="entry name" value="FERM_central"/>
</dbReference>
<name>A0A673H563_9TELE</name>
<dbReference type="GO" id="GO:0008092">
    <property type="term" value="F:cytoskeletal protein binding"/>
    <property type="evidence" value="ECO:0007669"/>
    <property type="project" value="InterPro"/>
</dbReference>
<dbReference type="SMART" id="SM00194">
    <property type="entry name" value="PTPc"/>
    <property type="match status" value="1"/>
</dbReference>
<dbReference type="PROSITE" id="PS50056">
    <property type="entry name" value="TYR_PHOSPHATASE_2"/>
    <property type="match status" value="1"/>
</dbReference>
<dbReference type="InterPro" id="IPR035963">
    <property type="entry name" value="FERM_2"/>
</dbReference>
<dbReference type="SUPFAM" id="SSF50156">
    <property type="entry name" value="PDZ domain-like"/>
    <property type="match status" value="1"/>
</dbReference>
<sequence>MTARFRLPAGRSYNVRATELARDRQRTEVVCNILLLDNTVQPFKVNKHDQGQILLDAVFKHLELTERDYFGLHLADDSSDSPVSSKVKLKDVPEPRGSPHHLNFRVKFFVSEPNKLQEEYTRLPCPHNTAALLASYSVQSELGDYCEAENLPGNLSEFCFIPNQPQGFEKEVTKHHQQHSGLTPAQSEFNYLDTARTLELYGVELHYARDQSNTEIFIGLMSAGIAIYKNRVRINYFPWLKIVKISFKCKQFFIQLRKEAHETRDTLLGFNMVNYRACKNLWKACVENHTFFRLDRPVALQKNFFAHYFSLGSRFRYCGRTEAQSVQYGKEKGIKDRVFARSPSKPLGRKLMGVTDWESVSRNSLSEERLETRSLPTRSPPGTPNQNSLFVQEGPRLRPSSMGHLVENVIHASPSLPLFSNHKSASSTQANSISLESTPHDVFSPPPALPPKQSRKNLSQLILSHSQQDLDNHINQMYNIPIATDKATPNGVIPHDNLVLIKMKPDENGRFGFNVKGGSDQKMPIIVSRVAPGTSADLCVPRLNEGDQVVLINGRDIAEHTHDQVVMFIKASCESHSGELILLVRPNAIYDVVEEKLETEPDFQYIPEKSPTDPSQLDQDAWRDSMLQLKEGLNSATMLAQFDQLYRKRPGMTMSCAKLPQNLSKNRYRDISPYDATRVILKGTDDYINANYINMEIPASSLINRYIACQGPLPNTCPDFWQMTWEQGSSLVVMLTTQVERGRVKCHQYWPNPSGSATYGGFQVSCQTEEGNSAFLVRDMILTHIESGESRELTQIQYLAWPDHGVPDDSTDFLDFVALVRSKRAGKDEPVVVHCSAGIGRTGVLITMETAMCQMECGQPVYPLEIVRTMRDQRAMMIQTPSQFKFVCEAILKVYEEGLVKPLVSTLYESN</sequence>
<dbReference type="SUPFAM" id="SSF52799">
    <property type="entry name" value="(Phosphotyrosine protein) phosphatases II"/>
    <property type="match status" value="1"/>
</dbReference>
<dbReference type="InterPro" id="IPR000387">
    <property type="entry name" value="Tyr_Pase_dom"/>
</dbReference>
<dbReference type="GO" id="GO:0005737">
    <property type="term" value="C:cytoplasm"/>
    <property type="evidence" value="ECO:0007669"/>
    <property type="project" value="TreeGrafter"/>
</dbReference>
<gene>
    <name evidence="15" type="primary">ptpn4a</name>
</gene>
<evidence type="ECO:0000313" key="15">
    <source>
        <dbReference type="Ensembl" id="ENSSRHP00000021187.1"/>
    </source>
</evidence>
<dbReference type="GO" id="GO:0009898">
    <property type="term" value="C:cytoplasmic side of plasma membrane"/>
    <property type="evidence" value="ECO:0007669"/>
    <property type="project" value="TreeGrafter"/>
</dbReference>
<feature type="domain" description="Tyrosine specific protein phosphatases" evidence="12">
    <location>
        <begin position="814"/>
        <end position="885"/>
    </location>
</feature>
<keyword evidence="5 7" id="KW-0904">Protein phosphatase</keyword>
<dbReference type="InterPro" id="IPR014847">
    <property type="entry name" value="FA"/>
</dbReference>
<feature type="binding site" evidence="9">
    <location>
        <position position="803"/>
    </location>
    <ligand>
        <name>substrate</name>
    </ligand>
</feature>
<dbReference type="InterPro" id="IPR001478">
    <property type="entry name" value="PDZ"/>
</dbReference>
<feature type="domain" description="Tyrosine-protein phosphatase" evidence="11">
    <location>
        <begin position="638"/>
        <end position="894"/>
    </location>
</feature>
<feature type="domain" description="FERM" evidence="13">
    <location>
        <begin position="29"/>
        <end position="296"/>
    </location>
</feature>
<dbReference type="AlphaFoldDB" id="A0A673H563"/>
<feature type="region of interest" description="Disordered" evidence="10">
    <location>
        <begin position="429"/>
        <end position="455"/>
    </location>
</feature>
<keyword evidence="4 7" id="KW-0378">Hydrolase</keyword>
<dbReference type="Proteomes" id="UP000472270">
    <property type="component" value="Unassembled WGS sequence"/>
</dbReference>
<organism evidence="15 16">
    <name type="scientific">Sinocyclocheilus rhinocerous</name>
    <dbReference type="NCBI Taxonomy" id="307959"/>
    <lineage>
        <taxon>Eukaryota</taxon>
        <taxon>Metazoa</taxon>
        <taxon>Chordata</taxon>
        <taxon>Craniata</taxon>
        <taxon>Vertebrata</taxon>
        <taxon>Euteleostomi</taxon>
        <taxon>Actinopterygii</taxon>
        <taxon>Neopterygii</taxon>
        <taxon>Teleostei</taxon>
        <taxon>Ostariophysi</taxon>
        <taxon>Cypriniformes</taxon>
        <taxon>Cyprinidae</taxon>
        <taxon>Cyprininae</taxon>
        <taxon>Sinocyclocheilus</taxon>
    </lineage>
</organism>
<dbReference type="InterPro" id="IPR019747">
    <property type="entry name" value="FERM_CS"/>
</dbReference>
<comment type="subcellular location">
    <subcellularLocation>
        <location evidence="1 7">Cytoplasm</location>
        <location evidence="1 7">Cytoskeleton</location>
    </subcellularLocation>
</comment>
<reference evidence="15" key="2">
    <citation type="submission" date="2025-09" db="UniProtKB">
        <authorList>
            <consortium name="Ensembl"/>
        </authorList>
    </citation>
    <scope>IDENTIFICATION</scope>
</reference>
<evidence type="ECO:0000259" key="13">
    <source>
        <dbReference type="PROSITE" id="PS50057"/>
    </source>
</evidence>
<dbReference type="Gene3D" id="3.10.20.90">
    <property type="entry name" value="Phosphatidylinositol 3-kinase Catalytic Subunit, Chain A, domain 1"/>
    <property type="match status" value="1"/>
</dbReference>
<dbReference type="SMART" id="SM00228">
    <property type="entry name" value="PDZ"/>
    <property type="match status" value="1"/>
</dbReference>
<dbReference type="Pfam" id="PF00595">
    <property type="entry name" value="PDZ"/>
    <property type="match status" value="1"/>
</dbReference>
<dbReference type="FunFam" id="3.90.190.10:FF:000023">
    <property type="entry name" value="Tyrosine-protein phosphatase non-receptor type"/>
    <property type="match status" value="1"/>
</dbReference>
<dbReference type="PROSITE" id="PS00661">
    <property type="entry name" value="FERM_2"/>
    <property type="match status" value="1"/>
</dbReference>
<dbReference type="InterPro" id="IPR018979">
    <property type="entry name" value="FERM_N"/>
</dbReference>
<evidence type="ECO:0000256" key="3">
    <source>
        <dbReference type="ARBA" id="ARBA00022490"/>
    </source>
</evidence>
<dbReference type="GO" id="GO:0004725">
    <property type="term" value="F:protein tyrosine phosphatase activity"/>
    <property type="evidence" value="ECO:0007669"/>
    <property type="project" value="UniProtKB-EC"/>
</dbReference>
<dbReference type="Pfam" id="PF00373">
    <property type="entry name" value="FERM_M"/>
    <property type="match status" value="1"/>
</dbReference>